<dbReference type="Gene3D" id="2.40.50.100">
    <property type="match status" value="1"/>
</dbReference>
<proteinExistence type="inferred from homology"/>
<dbReference type="Gene3D" id="1.10.287.470">
    <property type="entry name" value="Helix hairpin bin"/>
    <property type="match status" value="1"/>
</dbReference>
<organism evidence="7 8">
    <name type="scientific">Altererythrobacter xiamenensis</name>
    <dbReference type="NCBI Taxonomy" id="1316679"/>
    <lineage>
        <taxon>Bacteria</taxon>
        <taxon>Pseudomonadati</taxon>
        <taxon>Pseudomonadota</taxon>
        <taxon>Alphaproteobacteria</taxon>
        <taxon>Sphingomonadales</taxon>
        <taxon>Erythrobacteraceae</taxon>
        <taxon>Altererythrobacter</taxon>
    </lineage>
</organism>
<dbReference type="Gene3D" id="2.40.420.20">
    <property type="match status" value="1"/>
</dbReference>
<dbReference type="Pfam" id="PF25989">
    <property type="entry name" value="YknX_C"/>
    <property type="match status" value="1"/>
</dbReference>
<dbReference type="PANTHER" id="PTHR30469">
    <property type="entry name" value="MULTIDRUG RESISTANCE PROTEIN MDTA"/>
    <property type="match status" value="1"/>
</dbReference>
<evidence type="ECO:0000256" key="2">
    <source>
        <dbReference type="SAM" id="Coils"/>
    </source>
</evidence>
<dbReference type="AlphaFoldDB" id="A0A1Y6F2M6"/>
<feature type="transmembrane region" description="Helical" evidence="3">
    <location>
        <begin position="33"/>
        <end position="51"/>
    </location>
</feature>
<feature type="domain" description="CzcB-like barrel-sandwich hybrid" evidence="5">
    <location>
        <begin position="106"/>
        <end position="239"/>
    </location>
</feature>
<keyword evidence="3" id="KW-1133">Transmembrane helix</keyword>
<accession>A0A1Y6F2M6</accession>
<evidence type="ECO:0000313" key="7">
    <source>
        <dbReference type="EMBL" id="SMQ69104.1"/>
    </source>
</evidence>
<feature type="domain" description="CusB-like beta-barrel" evidence="4">
    <location>
        <begin position="248"/>
        <end position="317"/>
    </location>
</feature>
<dbReference type="SUPFAM" id="SSF111369">
    <property type="entry name" value="HlyD-like secretion proteins"/>
    <property type="match status" value="1"/>
</dbReference>
<dbReference type="Proteomes" id="UP000194420">
    <property type="component" value="Unassembled WGS sequence"/>
</dbReference>
<dbReference type="InterPro" id="IPR058792">
    <property type="entry name" value="Beta-barrel_RND_2"/>
</dbReference>
<dbReference type="NCBIfam" id="TIGR01730">
    <property type="entry name" value="RND_mfp"/>
    <property type="match status" value="1"/>
</dbReference>
<evidence type="ECO:0000259" key="6">
    <source>
        <dbReference type="Pfam" id="PF25989"/>
    </source>
</evidence>
<dbReference type="InterPro" id="IPR006143">
    <property type="entry name" value="RND_pump_MFP"/>
</dbReference>
<dbReference type="PANTHER" id="PTHR30469:SF15">
    <property type="entry name" value="HLYD FAMILY OF SECRETION PROTEINS"/>
    <property type="match status" value="1"/>
</dbReference>
<evidence type="ECO:0000256" key="1">
    <source>
        <dbReference type="ARBA" id="ARBA00009477"/>
    </source>
</evidence>
<dbReference type="GO" id="GO:0015562">
    <property type="term" value="F:efflux transmembrane transporter activity"/>
    <property type="evidence" value="ECO:0007669"/>
    <property type="project" value="TreeGrafter"/>
</dbReference>
<sequence>MNYETNITGETKHSIASDIELDDGYERSNKTRWIIGGIILLIGALALAYFLTSSGEGAPAAAGDDRSQLPSVTVVTPGTTTVEGTITAPGTLAARREMPVGVVGEGGRVVSVPVDAGDWVRQGQVLAVIDRSVQNQQAQSAAAQIQVAQADANLAQSNLDRALQLVERGFISKADVDRLTATRDAAVARVNVAQAQLRELRARNARLNIIAPASGLLLERNVEPGQTVSGGSAPLFRIAKGGEMEMLAEVSESQLASLSTGVPANVVPTGTEKQFTGQVWQLSPVIDPQNRQGTARIALSYAPELRPGGFATATINSGTVVAPVLPESAVLSDNEGAYVFVIDNENKAVRRSIRTGMVTNQGITIAEGLDGSEKVVLRAGGFLTEGETVNPVAAEAGEG</sequence>
<name>A0A1Y6F2M6_9SPHN</name>
<evidence type="ECO:0000313" key="8">
    <source>
        <dbReference type="Proteomes" id="UP000194420"/>
    </source>
</evidence>
<keyword evidence="2" id="KW-0175">Coiled coil</keyword>
<feature type="coiled-coil region" evidence="2">
    <location>
        <begin position="183"/>
        <end position="210"/>
    </location>
</feature>
<evidence type="ECO:0000259" key="4">
    <source>
        <dbReference type="Pfam" id="PF25954"/>
    </source>
</evidence>
<dbReference type="EMBL" id="FXWG01000002">
    <property type="protein sequence ID" value="SMQ69104.1"/>
    <property type="molecule type" value="Genomic_DNA"/>
</dbReference>
<dbReference type="InterPro" id="IPR058637">
    <property type="entry name" value="YknX-like_C"/>
</dbReference>
<comment type="similarity">
    <text evidence="1">Belongs to the membrane fusion protein (MFP) (TC 8.A.1) family.</text>
</comment>
<evidence type="ECO:0000256" key="3">
    <source>
        <dbReference type="SAM" id="Phobius"/>
    </source>
</evidence>
<protein>
    <submittedName>
        <fullName evidence="7">RND family efflux transporter, MFP subunit</fullName>
    </submittedName>
</protein>
<dbReference type="Pfam" id="PF25954">
    <property type="entry name" value="Beta-barrel_RND_2"/>
    <property type="match status" value="1"/>
</dbReference>
<dbReference type="OrthoDB" id="7422354at2"/>
<dbReference type="InterPro" id="IPR058647">
    <property type="entry name" value="BSH_CzcB-like"/>
</dbReference>
<keyword evidence="3" id="KW-0472">Membrane</keyword>
<dbReference type="GO" id="GO:1990281">
    <property type="term" value="C:efflux pump complex"/>
    <property type="evidence" value="ECO:0007669"/>
    <property type="project" value="TreeGrafter"/>
</dbReference>
<keyword evidence="3" id="KW-0812">Transmembrane</keyword>
<gene>
    <name evidence="7" type="ORF">SAMN06297468_1342</name>
</gene>
<feature type="domain" description="YknX-like C-terminal permuted SH3-like" evidence="6">
    <location>
        <begin position="324"/>
        <end position="390"/>
    </location>
</feature>
<dbReference type="Gene3D" id="2.40.30.170">
    <property type="match status" value="1"/>
</dbReference>
<evidence type="ECO:0000259" key="5">
    <source>
        <dbReference type="Pfam" id="PF25973"/>
    </source>
</evidence>
<dbReference type="Pfam" id="PF25973">
    <property type="entry name" value="BSH_CzcB"/>
    <property type="match status" value="1"/>
</dbReference>
<keyword evidence="8" id="KW-1185">Reference proteome</keyword>
<dbReference type="RefSeq" id="WP_086437273.1">
    <property type="nucleotide sequence ID" value="NZ_FXWG01000002.1"/>
</dbReference>
<reference evidence="8" key="1">
    <citation type="submission" date="2017-04" db="EMBL/GenBank/DDBJ databases">
        <authorList>
            <person name="Varghese N."/>
            <person name="Submissions S."/>
        </authorList>
    </citation>
    <scope>NUCLEOTIDE SEQUENCE [LARGE SCALE GENOMIC DNA]</scope>
</reference>